<dbReference type="SUPFAM" id="SSF55874">
    <property type="entry name" value="ATPase domain of HSP90 chaperone/DNA topoisomerase II/histidine kinase"/>
    <property type="match status" value="1"/>
</dbReference>
<name>E3PZ82_9CAUD</name>
<dbReference type="Proteomes" id="UP000258344">
    <property type="component" value="Segment"/>
</dbReference>
<evidence type="ECO:0000313" key="1">
    <source>
        <dbReference type="EMBL" id="CBW47033.1"/>
    </source>
</evidence>
<reference evidence="1 2" key="1">
    <citation type="journal article" date="2014" name="Front. Microbiol.">
        <title>Comparative genomics defines the core genome of the growing N4-like phage genus and identifies N4-like Roseophage specific genes.</title>
        <authorList>
            <person name="Chan J.Z."/>
            <person name="Millard A.D."/>
            <person name="Mann N.H."/>
            <person name="Schafer H."/>
        </authorList>
    </citation>
    <scope>NUCLEOTIDE SEQUENCE [LARGE SCALE GENOMIC DNA]</scope>
</reference>
<organism evidence="1 2">
    <name type="scientific">Roseovarius sp. 217 phage 1</name>
    <dbReference type="NCBI Taxonomy" id="874471"/>
    <lineage>
        <taxon>Viruses</taxon>
        <taxon>Duplodnaviria</taxon>
        <taxon>Heunggongvirae</taxon>
        <taxon>Uroviricota</taxon>
        <taxon>Caudoviricetes</taxon>
        <taxon>Schitoviridae</taxon>
        <taxon>Rhodovirinae</taxon>
        <taxon>Plymouthvirus</taxon>
        <taxon>Roseovarius Plymouth podovirus 1</taxon>
    </lineage>
</organism>
<sequence length="878" mass="100333">MQVMDTREFEQDHVLVGQKGEVGKATVTNDPILMSMLSTGLYANPLKSMVQEVTFNAWDAHRMGKCLDKPIDIYFNDTTGLIIRDYGPGIPPGKTFTDVYFTYGGSTKRDDDDATGGFGLGSKSPFAYTDTFNVTSHHDGAKYMYIMHRVHEENDGGPGHTPIIQGAPTPEKGLMVSVPFKNSRDKIRAYQYLKDILYMSGIKATIHFDGDDDDENIPPVELVTSASLKPTEFITDEDNCHGTLYAVYGGVSYEIPHRDEYASDYDFLRKIANQLGNIYVGFAPNTLTPLPTREGLNMSERSLESITSALETIQEHFMNLIIPATKTIMLETLKETKELGIQPHFVRRKWAGVGLDRNLSDMVDGQAPIDAAIERRSDSQNEASWNSIMRLAFKNTRMITTLMSRNKRDTLVSLVWAKVYPEFLHWRRSFGPVNKNAPEELLVATRDVHRQWGEDFMKLWNDLCDVSEQELEPRANRGHYNSKWEPLTNIRAAGGYNHITHSRKLNIIKRLDKENKLKVPTKPSLDTFWFKQNGGRFDGPMLQKTVVVAKTLTALNKTDFRMLIQDAMVPGHSREAFNSYHSLNWESWVGQGSTYPVAAFVIHKKKGQYDAAVEWLQDNGYNVIEADEPEERAKPAPKVQQDGATVVVEEKPKPKGYPKVAMHEYQTWASENEFVQKPSTYLYVTQTQIASYGDYPNKDLVRMIQGYAPNMVLVGNKRQATKLDKAGALSLWERLDKIVEDILADKERLKLMYFHHYLHNYSEFPDELLELPQMHKLMGVPYIRTKDTKKFFRDLKFIQFVGKNDRYRDGRDVPQDLRKKCQDALEAAKQEDSLVLARKMNKASRMFDKTAMGRILSDMKRGEKKVFIEKLARFLRTV</sequence>
<accession>E3PZ82</accession>
<evidence type="ECO:0000313" key="2">
    <source>
        <dbReference type="Proteomes" id="UP000258344"/>
    </source>
</evidence>
<dbReference type="EMBL" id="FR682616">
    <property type="protein sequence ID" value="CBW47033.1"/>
    <property type="molecule type" value="Genomic_DNA"/>
</dbReference>
<dbReference type="InterPro" id="IPR036890">
    <property type="entry name" value="HATPase_C_sf"/>
</dbReference>
<proteinExistence type="predicted"/>
<protein>
    <submittedName>
        <fullName evidence="1">N4 rIIA-like protein</fullName>
    </submittedName>
</protein>
<dbReference type="Gene3D" id="3.30.565.10">
    <property type="entry name" value="Histidine kinase-like ATPase, C-terminal domain"/>
    <property type="match status" value="1"/>
</dbReference>